<dbReference type="GO" id="GO:0004252">
    <property type="term" value="F:serine-type endopeptidase activity"/>
    <property type="evidence" value="ECO:0007669"/>
    <property type="project" value="InterPro"/>
</dbReference>
<dbReference type="PROSITE" id="PS51829">
    <property type="entry name" value="P_HOMO_B"/>
    <property type="match status" value="1"/>
</dbReference>
<dbReference type="OrthoDB" id="9792152at2"/>
<feature type="chain" id="PRO_5016615670" evidence="4">
    <location>
        <begin position="19"/>
        <end position="842"/>
    </location>
</feature>
<dbReference type="NCBIfam" id="TIGR04183">
    <property type="entry name" value="Por_Secre_tail"/>
    <property type="match status" value="1"/>
</dbReference>
<dbReference type="Pfam" id="PF18962">
    <property type="entry name" value="Por_Secre_tail"/>
    <property type="match status" value="1"/>
</dbReference>
<evidence type="ECO:0000256" key="2">
    <source>
        <dbReference type="ARBA" id="ARBA00022729"/>
    </source>
</evidence>
<evidence type="ECO:0000256" key="3">
    <source>
        <dbReference type="ARBA" id="ARBA00022801"/>
    </source>
</evidence>
<evidence type="ECO:0000313" key="6">
    <source>
        <dbReference type="EMBL" id="SZD72394.1"/>
    </source>
</evidence>
<keyword evidence="1" id="KW-0645">Protease</keyword>
<dbReference type="InterPro" id="IPR008979">
    <property type="entry name" value="Galactose-bd-like_sf"/>
</dbReference>
<dbReference type="InterPro" id="IPR002884">
    <property type="entry name" value="P_dom"/>
</dbReference>
<keyword evidence="2 4" id="KW-0732">Signal</keyword>
<dbReference type="EMBL" id="UNSC01000003">
    <property type="protein sequence ID" value="SZD72394.1"/>
    <property type="molecule type" value="Genomic_DNA"/>
</dbReference>
<reference evidence="6 7" key="1">
    <citation type="submission" date="2018-09" db="EMBL/GenBank/DDBJ databases">
        <authorList>
            <consortium name="Pathogen Informatics"/>
        </authorList>
    </citation>
    <scope>NUCLEOTIDE SEQUENCE [LARGE SCALE GENOMIC DNA]</scope>
    <source>
        <strain evidence="6 7">OH-22767</strain>
    </source>
</reference>
<sequence length="842" mass="95147">MRKSLILFIFLFFSAIHAQEYWQAIAVHSNKNQPLLQLNLSAFHQALEKGEVYIPVENEFSHYKITETSNFEDKLAEKYPKIKAYEGYDIQHPEHKIFISSSPQKISASLVKNGKILSLKKNKNGLYSEEILSLEKKFTCLTANAHFPHQLQASATASDQKLRTYRIAISANGEYTQYFGGTKEKALEAINQTLTNINALYQTELSVRFILVNNNDKIIFTKPESDPYSDASTGSKGKWLDEVQQIISLYIGEENYDLGHLFAGEGDVGQTGCIGCIGVDGEKAKAFTAASNKKPEGARFDIDFVSHEIGHQLGATHTFSHYEGFDTNFEPGSGTTIMGYAGLEGFPMDAQSHSDPYFHFISIQQMSENLKQKNVGSLLPIQNPPPRVDAGKDYTIPAGTPFKLTGEAQGSDSKNLTFAWEQADGATLRKFHFAQAYEKTGPLFRSYPPNTNNFRYFPSLPLILEQRFDDNFESLPQVTRELNFNLIVRDNEHFGQNNSDAIKIFVQKEDKAFSIISSNNFQLQPGSNFQLRWYIANTNQAPYNTKFVNILWSIDGGKSFEILAHNQPNNGRFDFRLPEGVLSEKVYFMVEAIGNIFFAVSPAYSLGYTSEKVCKKYTFNTFPMPIPDGESAAKFGPPATASLNISDKFKIKEAQVGVDVSHPYIGDLKIVLTAPNAQQIVLYNQQCTNQQVLSLEFSDFAENANCQNLKASIRPAQRLDFLRNLKAEGNWKIEFFDASKKDTGLAKNAYLNLCDFSYQKMNLDAIEDKVVQIHPNPAKDFIIFQGLENSKYHYFIYNRVGQVVKSGSNQNKQLDIHFLSPDLYYIVVQQKNQTYYFKLMKK</sequence>
<dbReference type="InterPro" id="IPR026444">
    <property type="entry name" value="Secre_tail"/>
</dbReference>
<name>A0A383TXR2_9FLAO</name>
<dbReference type="Gene3D" id="3.40.390.10">
    <property type="entry name" value="Collagenase (Catalytic Domain)"/>
    <property type="match status" value="1"/>
</dbReference>
<evidence type="ECO:0000259" key="5">
    <source>
        <dbReference type="PROSITE" id="PS51829"/>
    </source>
</evidence>
<proteinExistence type="predicted"/>
<feature type="signal peptide" evidence="4">
    <location>
        <begin position="1"/>
        <end position="18"/>
    </location>
</feature>
<dbReference type="AlphaFoldDB" id="A0A383TXR2"/>
<dbReference type="Pfam" id="PF13583">
    <property type="entry name" value="Reprolysin_4"/>
    <property type="match status" value="1"/>
</dbReference>
<feature type="domain" description="P/Homo B" evidence="5">
    <location>
        <begin position="600"/>
        <end position="761"/>
    </location>
</feature>
<dbReference type="Pfam" id="PF01483">
    <property type="entry name" value="P_proprotein"/>
    <property type="match status" value="1"/>
</dbReference>
<evidence type="ECO:0000313" key="7">
    <source>
        <dbReference type="Proteomes" id="UP000262142"/>
    </source>
</evidence>
<accession>A0A383TXR2</accession>
<dbReference type="Gene3D" id="2.60.120.260">
    <property type="entry name" value="Galactose-binding domain-like"/>
    <property type="match status" value="1"/>
</dbReference>
<protein>
    <submittedName>
        <fullName evidence="6">Por secretion system C-terminal sorting domain</fullName>
    </submittedName>
</protein>
<keyword evidence="7" id="KW-1185">Reference proteome</keyword>
<dbReference type="InterPro" id="IPR013783">
    <property type="entry name" value="Ig-like_fold"/>
</dbReference>
<dbReference type="InterPro" id="IPR024079">
    <property type="entry name" value="MetalloPept_cat_dom_sf"/>
</dbReference>
<dbReference type="SUPFAM" id="SSF55486">
    <property type="entry name" value="Metalloproteases ('zincins'), catalytic domain"/>
    <property type="match status" value="1"/>
</dbReference>
<dbReference type="GO" id="GO:0006508">
    <property type="term" value="P:proteolysis"/>
    <property type="evidence" value="ECO:0007669"/>
    <property type="project" value="UniProtKB-KW"/>
</dbReference>
<dbReference type="SUPFAM" id="SSF49785">
    <property type="entry name" value="Galactose-binding domain-like"/>
    <property type="match status" value="1"/>
</dbReference>
<gene>
    <name evidence="6" type="ORF">SAMEA104719789_00839</name>
</gene>
<dbReference type="Proteomes" id="UP000262142">
    <property type="component" value="Unassembled WGS sequence"/>
</dbReference>
<organism evidence="6 7">
    <name type="scientific">Candidatus Ornithobacterium hominis</name>
    <dbReference type="NCBI Taxonomy" id="2497989"/>
    <lineage>
        <taxon>Bacteria</taxon>
        <taxon>Pseudomonadati</taxon>
        <taxon>Bacteroidota</taxon>
        <taxon>Flavobacteriia</taxon>
        <taxon>Flavobacteriales</taxon>
        <taxon>Weeksellaceae</taxon>
        <taxon>Ornithobacterium</taxon>
    </lineage>
</organism>
<evidence type="ECO:0000256" key="4">
    <source>
        <dbReference type="SAM" id="SignalP"/>
    </source>
</evidence>
<evidence type="ECO:0000256" key="1">
    <source>
        <dbReference type="ARBA" id="ARBA00022670"/>
    </source>
</evidence>
<keyword evidence="3" id="KW-0378">Hydrolase</keyword>
<dbReference type="Gene3D" id="2.60.40.10">
    <property type="entry name" value="Immunoglobulins"/>
    <property type="match status" value="1"/>
</dbReference>
<dbReference type="RefSeq" id="WP_119059217.1">
    <property type="nucleotide sequence ID" value="NZ_UNSC01000003.1"/>
</dbReference>
<dbReference type="GO" id="GO:0008237">
    <property type="term" value="F:metallopeptidase activity"/>
    <property type="evidence" value="ECO:0007669"/>
    <property type="project" value="InterPro"/>
</dbReference>